<comment type="caution">
    <text evidence="1">The sequence shown here is derived from an EMBL/GenBank/DDBJ whole genome shotgun (WGS) entry which is preliminary data.</text>
</comment>
<reference evidence="1 2" key="1">
    <citation type="submission" date="2020-08" db="EMBL/GenBank/DDBJ databases">
        <title>Genomic Encyclopedia of Type Strains, Phase IV (KMG-IV): sequencing the most valuable type-strain genomes for metagenomic binning, comparative biology and taxonomic classification.</title>
        <authorList>
            <person name="Goeker M."/>
        </authorList>
    </citation>
    <scope>NUCLEOTIDE SEQUENCE [LARGE SCALE GENOMIC DNA]</scope>
    <source>
        <strain evidence="1 2">DSM 100694</strain>
    </source>
</reference>
<name>A0A840DT68_9HYPH</name>
<protein>
    <submittedName>
        <fullName evidence="1">Uncharacterized protein</fullName>
    </submittedName>
</protein>
<evidence type="ECO:0000313" key="2">
    <source>
        <dbReference type="Proteomes" id="UP000585970"/>
    </source>
</evidence>
<gene>
    <name evidence="1" type="ORF">GGR08_000567</name>
</gene>
<dbReference type="EMBL" id="JACIFE010000003">
    <property type="protein sequence ID" value="MBB4076274.1"/>
    <property type="molecule type" value="Genomic_DNA"/>
</dbReference>
<evidence type="ECO:0000313" key="1">
    <source>
        <dbReference type="EMBL" id="MBB4076274.1"/>
    </source>
</evidence>
<organism evidence="1 2">
    <name type="scientific">Bartonella fuyuanensis</name>
    <dbReference type="NCBI Taxonomy" id="1460968"/>
    <lineage>
        <taxon>Bacteria</taxon>
        <taxon>Pseudomonadati</taxon>
        <taxon>Pseudomonadota</taxon>
        <taxon>Alphaproteobacteria</taxon>
        <taxon>Hyphomicrobiales</taxon>
        <taxon>Bartonellaceae</taxon>
        <taxon>Bartonella</taxon>
    </lineage>
</organism>
<dbReference type="AlphaFoldDB" id="A0A840DT68"/>
<keyword evidence="2" id="KW-1185">Reference proteome</keyword>
<accession>A0A840DT68</accession>
<dbReference type="Proteomes" id="UP000585970">
    <property type="component" value="Unassembled WGS sequence"/>
</dbReference>
<sequence length="30" mass="3217">MALRAVASIGKKCIMEPICSNRVKEGRVGV</sequence>
<proteinExistence type="predicted"/>